<evidence type="ECO:0000259" key="1">
    <source>
        <dbReference type="Pfam" id="PF16289"/>
    </source>
</evidence>
<protein>
    <recommendedName>
        <fullName evidence="1">DUF4935 domain-containing protein</fullName>
    </recommendedName>
</protein>
<dbReference type="InterPro" id="IPR032557">
    <property type="entry name" value="DUF4935"/>
</dbReference>
<dbReference type="Proteomes" id="UP000509458">
    <property type="component" value="Chromosome"/>
</dbReference>
<proteinExistence type="predicted"/>
<feature type="domain" description="DUF4935" evidence="1">
    <location>
        <begin position="4"/>
        <end position="171"/>
    </location>
</feature>
<evidence type="ECO:0000313" key="2">
    <source>
        <dbReference type="EMBL" id="CAB9492357.1"/>
    </source>
</evidence>
<sequence>MRNIVLDTNILYQEGVSSRNMLLLKRLIKAEAVHLHIPEIVKREFISRKIYEAKESLKKSSDSLAILLKKSFYDNKFKDSIVNAQTILNTAEMAIENQILEQFNRWVDDLAVNVIDFKPEDINQVLDDYFSGNGVYRKAKSREDIPDAMICSIITNLLRTEEKLSIVIKDGTFKAHLETLAGVTIYDSLADVLEERSLKTEIEQLDNLSEKAETIKGYLSSPQFLEKLYSFLQDTKSEVGELYLEEQDVILNDQFGIQSFGERVDYVAPSTLKELKIDDVAWLENESYSLKISFIAKGTVLYCATYGEYLILEKNLERDVSYDSMNGDGICDLSEVMDLLFEGLVTVYIEKELDVEAVKAHCEYLDSPSNPIRISLDIDTVEVLTQEGSTQ</sequence>
<dbReference type="AlphaFoldDB" id="A0A6T9XXZ5"/>
<reference evidence="2 3" key="1">
    <citation type="submission" date="2020-06" db="EMBL/GenBank/DDBJ databases">
        <authorList>
            <person name="Duchaud E."/>
        </authorList>
    </citation>
    <scope>NUCLEOTIDE SEQUENCE [LARGE SCALE GENOMIC DNA]</scope>
    <source>
        <strain evidence="2">Alteromonas fortis</strain>
    </source>
</reference>
<evidence type="ECO:0000313" key="3">
    <source>
        <dbReference type="Proteomes" id="UP000509458"/>
    </source>
</evidence>
<name>A0A6T9XXZ5_ALTMA</name>
<organism evidence="2 3">
    <name type="scientific">Alteromonas macleodii</name>
    <name type="common">Pseudoalteromonas macleodii</name>
    <dbReference type="NCBI Taxonomy" id="28108"/>
    <lineage>
        <taxon>Bacteria</taxon>
        <taxon>Pseudomonadati</taxon>
        <taxon>Pseudomonadota</taxon>
        <taxon>Gammaproteobacteria</taxon>
        <taxon>Alteromonadales</taxon>
        <taxon>Alteromonadaceae</taxon>
        <taxon>Alteromonas/Salinimonas group</taxon>
        <taxon>Alteromonas</taxon>
    </lineage>
</organism>
<dbReference type="RefSeq" id="WP_179982100.1">
    <property type="nucleotide sequence ID" value="NZ_LR812090.1"/>
</dbReference>
<gene>
    <name evidence="2" type="ORF">ALFOR1_10302</name>
</gene>
<dbReference type="EMBL" id="LR812090">
    <property type="protein sequence ID" value="CAB9492357.1"/>
    <property type="molecule type" value="Genomic_DNA"/>
</dbReference>
<dbReference type="Pfam" id="PF16289">
    <property type="entry name" value="PIN_12"/>
    <property type="match status" value="1"/>
</dbReference>
<accession>A0A6T9XXZ5</accession>